<gene>
    <name evidence="1" type="ORF">H5P30_09995</name>
</gene>
<proteinExistence type="predicted"/>
<organism evidence="1 2">
    <name type="scientific">Puniceicoccus vermicola</name>
    <dbReference type="NCBI Taxonomy" id="388746"/>
    <lineage>
        <taxon>Bacteria</taxon>
        <taxon>Pseudomonadati</taxon>
        <taxon>Verrucomicrobiota</taxon>
        <taxon>Opitutia</taxon>
        <taxon>Puniceicoccales</taxon>
        <taxon>Puniceicoccaceae</taxon>
        <taxon>Puniceicoccus</taxon>
    </lineage>
</organism>
<sequence>MKNTSVRFLLLFLLLVIIGLAGFQWYRVSEVSGYPEPLPVSAFMERPLQFSGNQYHLDASVENVLASEEQVGRIVLVSADLDGSSLPIFLPSDLPGNVEFQQKYRFKLSVENGGLLYVHAMTKN</sequence>
<protein>
    <submittedName>
        <fullName evidence="1">Uncharacterized protein</fullName>
    </submittedName>
</protein>
<name>A0A7X1E5Z0_9BACT</name>
<dbReference type="AlphaFoldDB" id="A0A7X1E5Z0"/>
<dbReference type="Proteomes" id="UP000525652">
    <property type="component" value="Unassembled WGS sequence"/>
</dbReference>
<evidence type="ECO:0000313" key="1">
    <source>
        <dbReference type="EMBL" id="MBC2602107.1"/>
    </source>
</evidence>
<accession>A0A7X1E5Z0</accession>
<evidence type="ECO:0000313" key="2">
    <source>
        <dbReference type="Proteomes" id="UP000525652"/>
    </source>
</evidence>
<keyword evidence="2" id="KW-1185">Reference proteome</keyword>
<dbReference type="EMBL" id="JACHVA010000082">
    <property type="protein sequence ID" value="MBC2602107.1"/>
    <property type="molecule type" value="Genomic_DNA"/>
</dbReference>
<dbReference type="RefSeq" id="WP_185692807.1">
    <property type="nucleotide sequence ID" value="NZ_JACHVA010000082.1"/>
</dbReference>
<comment type="caution">
    <text evidence="1">The sequence shown here is derived from an EMBL/GenBank/DDBJ whole genome shotgun (WGS) entry which is preliminary data.</text>
</comment>
<reference evidence="1 2" key="1">
    <citation type="submission" date="2020-07" db="EMBL/GenBank/DDBJ databases">
        <authorList>
            <person name="Feng X."/>
        </authorList>
    </citation>
    <scope>NUCLEOTIDE SEQUENCE [LARGE SCALE GENOMIC DNA]</scope>
    <source>
        <strain evidence="1 2">JCM14086</strain>
    </source>
</reference>